<dbReference type="Proteomes" id="UP000307440">
    <property type="component" value="Unassembled WGS sequence"/>
</dbReference>
<name>A0A5C3LAA5_COPMA</name>
<dbReference type="STRING" id="230819.A0A5C3LAA5"/>
<evidence type="ECO:0000313" key="2">
    <source>
        <dbReference type="Proteomes" id="UP000307440"/>
    </source>
</evidence>
<dbReference type="Gene3D" id="3.80.10.10">
    <property type="entry name" value="Ribonuclease Inhibitor"/>
    <property type="match status" value="1"/>
</dbReference>
<sequence length="375" mass="42112">MAPAAPILEHLAITIHYIYFAEQALPNGFLSGGAPQLQKLDLRRVSFPSIPQLGPNMTFFRYQNRFQYPSDTVTSILHSLSQMPNLKHLYLSVPHRNWKAAKPPSNLVIQFRSMEFVKLQCDRYEDCSQWLKRFIFPTSAQLKLHFSFMPVSEEELADLNTAISSSWMSSSISCPSTPPPLQSLRVTDYDEGTSVHEWPEIVDFSASVGHSQSFRFKAPEWEHDVPIFLAIPLHSIRCLEVDATVLTPEVLTRFFASQTRLETIYVEQWECLDSLFASLKVPISISGSNNTVHPFPGLKTVVLSHLSFDGENLFSELLGMLESRKAGEKAMEKLVLKNCSGLTSDQLKELRASVVEVVCCPETNGVDSWCLGSGP</sequence>
<evidence type="ECO:0008006" key="3">
    <source>
        <dbReference type="Google" id="ProtNLM"/>
    </source>
</evidence>
<dbReference type="SUPFAM" id="SSF52047">
    <property type="entry name" value="RNI-like"/>
    <property type="match status" value="1"/>
</dbReference>
<organism evidence="1 2">
    <name type="scientific">Coprinopsis marcescibilis</name>
    <name type="common">Agaric fungus</name>
    <name type="synonym">Psathyrella marcescibilis</name>
    <dbReference type="NCBI Taxonomy" id="230819"/>
    <lineage>
        <taxon>Eukaryota</taxon>
        <taxon>Fungi</taxon>
        <taxon>Dikarya</taxon>
        <taxon>Basidiomycota</taxon>
        <taxon>Agaricomycotina</taxon>
        <taxon>Agaricomycetes</taxon>
        <taxon>Agaricomycetidae</taxon>
        <taxon>Agaricales</taxon>
        <taxon>Agaricineae</taxon>
        <taxon>Psathyrellaceae</taxon>
        <taxon>Coprinopsis</taxon>
    </lineage>
</organism>
<dbReference type="AlphaFoldDB" id="A0A5C3LAA5"/>
<evidence type="ECO:0000313" key="1">
    <source>
        <dbReference type="EMBL" id="TFK28946.1"/>
    </source>
</evidence>
<dbReference type="EMBL" id="ML210152">
    <property type="protein sequence ID" value="TFK28946.1"/>
    <property type="molecule type" value="Genomic_DNA"/>
</dbReference>
<gene>
    <name evidence="1" type="ORF">FA15DRAFT_753017</name>
</gene>
<keyword evidence="2" id="KW-1185">Reference proteome</keyword>
<proteinExistence type="predicted"/>
<dbReference type="InterPro" id="IPR032675">
    <property type="entry name" value="LRR_dom_sf"/>
</dbReference>
<accession>A0A5C3LAA5</accession>
<protein>
    <recommendedName>
        <fullName evidence="3">F-box domain-containing protein</fullName>
    </recommendedName>
</protein>
<reference evidence="1 2" key="1">
    <citation type="journal article" date="2019" name="Nat. Ecol. Evol.">
        <title>Megaphylogeny resolves global patterns of mushroom evolution.</title>
        <authorList>
            <person name="Varga T."/>
            <person name="Krizsan K."/>
            <person name="Foldi C."/>
            <person name="Dima B."/>
            <person name="Sanchez-Garcia M."/>
            <person name="Sanchez-Ramirez S."/>
            <person name="Szollosi G.J."/>
            <person name="Szarkandi J.G."/>
            <person name="Papp V."/>
            <person name="Albert L."/>
            <person name="Andreopoulos W."/>
            <person name="Angelini C."/>
            <person name="Antonin V."/>
            <person name="Barry K.W."/>
            <person name="Bougher N.L."/>
            <person name="Buchanan P."/>
            <person name="Buyck B."/>
            <person name="Bense V."/>
            <person name="Catcheside P."/>
            <person name="Chovatia M."/>
            <person name="Cooper J."/>
            <person name="Damon W."/>
            <person name="Desjardin D."/>
            <person name="Finy P."/>
            <person name="Geml J."/>
            <person name="Haridas S."/>
            <person name="Hughes K."/>
            <person name="Justo A."/>
            <person name="Karasinski D."/>
            <person name="Kautmanova I."/>
            <person name="Kiss B."/>
            <person name="Kocsube S."/>
            <person name="Kotiranta H."/>
            <person name="LaButti K.M."/>
            <person name="Lechner B.E."/>
            <person name="Liimatainen K."/>
            <person name="Lipzen A."/>
            <person name="Lukacs Z."/>
            <person name="Mihaltcheva S."/>
            <person name="Morgado L.N."/>
            <person name="Niskanen T."/>
            <person name="Noordeloos M.E."/>
            <person name="Ohm R.A."/>
            <person name="Ortiz-Santana B."/>
            <person name="Ovrebo C."/>
            <person name="Racz N."/>
            <person name="Riley R."/>
            <person name="Savchenko A."/>
            <person name="Shiryaev A."/>
            <person name="Soop K."/>
            <person name="Spirin V."/>
            <person name="Szebenyi C."/>
            <person name="Tomsovsky M."/>
            <person name="Tulloss R.E."/>
            <person name="Uehling J."/>
            <person name="Grigoriev I.V."/>
            <person name="Vagvolgyi C."/>
            <person name="Papp T."/>
            <person name="Martin F.M."/>
            <person name="Miettinen O."/>
            <person name="Hibbett D.S."/>
            <person name="Nagy L.G."/>
        </authorList>
    </citation>
    <scope>NUCLEOTIDE SEQUENCE [LARGE SCALE GENOMIC DNA]</scope>
    <source>
        <strain evidence="1 2">CBS 121175</strain>
    </source>
</reference>